<dbReference type="SMART" id="SM00271">
    <property type="entry name" value="DnaJ"/>
    <property type="match status" value="1"/>
</dbReference>
<dbReference type="Pfam" id="PF00226">
    <property type="entry name" value="DnaJ"/>
    <property type="match status" value="1"/>
</dbReference>
<organism evidence="8 9">
    <name type="scientific">Albula goreensis</name>
    <dbReference type="NCBI Taxonomy" id="1534307"/>
    <lineage>
        <taxon>Eukaryota</taxon>
        <taxon>Metazoa</taxon>
        <taxon>Chordata</taxon>
        <taxon>Craniata</taxon>
        <taxon>Vertebrata</taxon>
        <taxon>Euteleostomi</taxon>
        <taxon>Actinopterygii</taxon>
        <taxon>Neopterygii</taxon>
        <taxon>Teleostei</taxon>
        <taxon>Albuliformes</taxon>
        <taxon>Albulidae</taxon>
        <taxon>Albula</taxon>
    </lineage>
</organism>
<protein>
    <recommendedName>
        <fullName evidence="2">DnaJ homolog subfamily B member 9</fullName>
    </recommendedName>
    <alternativeName>
        <fullName evidence="3">Endoplasmic reticulum DNA J domain-containing protein 4</fullName>
    </alternativeName>
</protein>
<dbReference type="CDD" id="cd06257">
    <property type="entry name" value="DnaJ"/>
    <property type="match status" value="1"/>
</dbReference>
<evidence type="ECO:0000256" key="3">
    <source>
        <dbReference type="ARBA" id="ARBA00041533"/>
    </source>
</evidence>
<dbReference type="InterPro" id="IPR036869">
    <property type="entry name" value="J_dom_sf"/>
</dbReference>
<evidence type="ECO:0000313" key="8">
    <source>
        <dbReference type="EMBL" id="KAI1892735.1"/>
    </source>
</evidence>
<name>A0A8T3DDY5_9TELE</name>
<accession>A0A8T3DDY5</accession>
<gene>
    <name evidence="8" type="ORF">AGOR_G00136600</name>
</gene>
<evidence type="ECO:0000256" key="4">
    <source>
        <dbReference type="ARBA" id="ARBA00045428"/>
    </source>
</evidence>
<evidence type="ECO:0000256" key="2">
    <source>
        <dbReference type="ARBA" id="ARBA00040158"/>
    </source>
</evidence>
<proteinExistence type="predicted"/>
<dbReference type="InterPro" id="IPR018253">
    <property type="entry name" value="DnaJ_domain_CS"/>
</dbReference>
<dbReference type="GO" id="GO:0036503">
    <property type="term" value="P:ERAD pathway"/>
    <property type="evidence" value="ECO:0007669"/>
    <property type="project" value="TreeGrafter"/>
</dbReference>
<dbReference type="EMBL" id="JAERUA010000012">
    <property type="protein sequence ID" value="KAI1892735.1"/>
    <property type="molecule type" value="Genomic_DNA"/>
</dbReference>
<comment type="function">
    <text evidence="4">Co-chaperone for Hsp70 protein HSPA5/BiP that acts as a key repressor of the ERN1/IRE1-mediated unfolded protein response (UPR). J domain-containing co-chaperones stimulate the ATPase activity of Hsp70 proteins and are required for efficient substrate recognition by Hsp70 proteins. In the unstressed endoplasmic reticulum, interacts with the luminal region of ERN1/IRE1 and selectively recruits HSPA5/BiP: HSPA5/BiP disrupts the dimerization of the active ERN1/IRE1 luminal region, thereby inactivating ERN1/IRE1. Also involved in endoplasmic reticulum-associated degradation (ERAD) of misfolded proteins. Required for survival of B-cell progenitors and normal antibody production.</text>
</comment>
<keyword evidence="9" id="KW-1185">Reference proteome</keyword>
<evidence type="ECO:0000256" key="6">
    <source>
        <dbReference type="SAM" id="MobiDB-lite"/>
    </source>
</evidence>
<dbReference type="Proteomes" id="UP000829720">
    <property type="component" value="Unassembled WGS sequence"/>
</dbReference>
<evidence type="ECO:0000259" key="7">
    <source>
        <dbReference type="PROSITE" id="PS50076"/>
    </source>
</evidence>
<dbReference type="PROSITE" id="PS00636">
    <property type="entry name" value="DNAJ_1"/>
    <property type="match status" value="1"/>
</dbReference>
<dbReference type="PROSITE" id="PS50076">
    <property type="entry name" value="DNAJ_2"/>
    <property type="match status" value="1"/>
</dbReference>
<dbReference type="InterPro" id="IPR051948">
    <property type="entry name" value="Hsp70_co-chaperone_J-domain"/>
</dbReference>
<feature type="domain" description="J" evidence="7">
    <location>
        <begin position="81"/>
        <end position="145"/>
    </location>
</feature>
<dbReference type="PANTHER" id="PTHR44360">
    <property type="entry name" value="DNAJ HOMOLOG SUBFAMILY B MEMBER 9"/>
    <property type="match status" value="1"/>
</dbReference>
<dbReference type="SUPFAM" id="SSF46565">
    <property type="entry name" value="Chaperone J-domain"/>
    <property type="match status" value="1"/>
</dbReference>
<dbReference type="GO" id="GO:0005783">
    <property type="term" value="C:endoplasmic reticulum"/>
    <property type="evidence" value="ECO:0007669"/>
    <property type="project" value="TreeGrafter"/>
</dbReference>
<dbReference type="PRINTS" id="PR00625">
    <property type="entry name" value="JDOMAIN"/>
</dbReference>
<dbReference type="PANTHER" id="PTHR44360:SF1">
    <property type="entry name" value="DNAJ HOMOLOG SUBFAMILY B MEMBER 9"/>
    <property type="match status" value="1"/>
</dbReference>
<evidence type="ECO:0000313" key="9">
    <source>
        <dbReference type="Proteomes" id="UP000829720"/>
    </source>
</evidence>
<dbReference type="GO" id="GO:0051087">
    <property type="term" value="F:protein-folding chaperone binding"/>
    <property type="evidence" value="ECO:0007669"/>
    <property type="project" value="TreeGrafter"/>
</dbReference>
<dbReference type="AlphaFoldDB" id="A0A8T3DDY5"/>
<keyword evidence="1" id="KW-0143">Chaperone</keyword>
<dbReference type="OrthoDB" id="10250354at2759"/>
<comment type="subunit">
    <text evidence="5">Interacts with HSPA5/BiP; interaction is direct. Interacts with ERN1/IRE1 (via the luminal region). Interacts with DERL1.</text>
</comment>
<evidence type="ECO:0000256" key="1">
    <source>
        <dbReference type="ARBA" id="ARBA00023186"/>
    </source>
</evidence>
<reference evidence="8" key="1">
    <citation type="submission" date="2021-01" db="EMBL/GenBank/DDBJ databases">
        <authorList>
            <person name="Zahm M."/>
            <person name="Roques C."/>
            <person name="Cabau C."/>
            <person name="Klopp C."/>
            <person name="Donnadieu C."/>
            <person name="Jouanno E."/>
            <person name="Lampietro C."/>
            <person name="Louis A."/>
            <person name="Herpin A."/>
            <person name="Echchiki A."/>
            <person name="Berthelot C."/>
            <person name="Parey E."/>
            <person name="Roest-Crollius H."/>
            <person name="Braasch I."/>
            <person name="Postlethwait J."/>
            <person name="Bobe J."/>
            <person name="Montfort J."/>
            <person name="Bouchez O."/>
            <person name="Begum T."/>
            <person name="Mejri S."/>
            <person name="Adams A."/>
            <person name="Chen W.-J."/>
            <person name="Guiguen Y."/>
        </authorList>
    </citation>
    <scope>NUCLEOTIDE SEQUENCE</scope>
    <source>
        <tissue evidence="8">Blood</tissue>
    </source>
</reference>
<sequence length="262" mass="30207">MHCISNTNKRDQPGKKGKNALNNKFFHKQWAAQLLRNAIVVICQTPEKANRKTMQGMQAKRLASAVCLMLLYLLLTEAKRDYYNVLGVPRSASDRQIKKAFHKLAMKYHPDKNKSPDAEVVFREIAEAYEVLSNDVKRRNYDMLGHKGFETGSNDWTTINENIFRFSFEELLKNMGLADDLFFDTPEDNWIFNMGDDEFDNVHGGGSFFNSDFFDDFGDDFNEMGFYSEENGAHEIDKGFCRMKTNLDGSTTRVCEGDEQFF</sequence>
<evidence type="ECO:0000256" key="5">
    <source>
        <dbReference type="ARBA" id="ARBA00046365"/>
    </source>
</evidence>
<feature type="region of interest" description="Disordered" evidence="6">
    <location>
        <begin position="1"/>
        <end position="20"/>
    </location>
</feature>
<dbReference type="InterPro" id="IPR001623">
    <property type="entry name" value="DnaJ_domain"/>
</dbReference>
<comment type="caution">
    <text evidence="8">The sequence shown here is derived from an EMBL/GenBank/DDBJ whole genome shotgun (WGS) entry which is preliminary data.</text>
</comment>
<dbReference type="Gene3D" id="1.10.287.110">
    <property type="entry name" value="DnaJ domain"/>
    <property type="match status" value="1"/>
</dbReference>
<dbReference type="GO" id="GO:0051787">
    <property type="term" value="F:misfolded protein binding"/>
    <property type="evidence" value="ECO:0007669"/>
    <property type="project" value="TreeGrafter"/>
</dbReference>